<evidence type="ECO:0000256" key="1">
    <source>
        <dbReference type="ARBA" id="ARBA00023125"/>
    </source>
</evidence>
<dbReference type="Proteomes" id="UP000826300">
    <property type="component" value="Chromosome"/>
</dbReference>
<name>A0A8G1ECE6_9RHOB</name>
<keyword evidence="2" id="KW-0597">Phosphoprotein</keyword>
<dbReference type="SMART" id="SM00850">
    <property type="entry name" value="LytTR"/>
    <property type="match status" value="1"/>
</dbReference>
<dbReference type="InterPro" id="IPR007492">
    <property type="entry name" value="LytTR_DNA-bd_dom"/>
</dbReference>
<dbReference type="InterPro" id="IPR001789">
    <property type="entry name" value="Sig_transdc_resp-reg_receiver"/>
</dbReference>
<dbReference type="GO" id="GO:0005829">
    <property type="term" value="C:cytosol"/>
    <property type="evidence" value="ECO:0007669"/>
    <property type="project" value="TreeGrafter"/>
</dbReference>
<dbReference type="SMART" id="SM00448">
    <property type="entry name" value="REC"/>
    <property type="match status" value="1"/>
</dbReference>
<dbReference type="Pfam" id="PF00072">
    <property type="entry name" value="Response_reg"/>
    <property type="match status" value="1"/>
</dbReference>
<dbReference type="GO" id="GO:0000156">
    <property type="term" value="F:phosphorelay response regulator activity"/>
    <property type="evidence" value="ECO:0007669"/>
    <property type="project" value="TreeGrafter"/>
</dbReference>
<dbReference type="PANTHER" id="PTHR48111">
    <property type="entry name" value="REGULATOR OF RPOS"/>
    <property type="match status" value="1"/>
</dbReference>
<evidence type="ECO:0000259" key="3">
    <source>
        <dbReference type="PROSITE" id="PS50110"/>
    </source>
</evidence>
<feature type="domain" description="Response regulatory" evidence="3">
    <location>
        <begin position="3"/>
        <end position="114"/>
    </location>
</feature>
<dbReference type="GO" id="GO:0006355">
    <property type="term" value="P:regulation of DNA-templated transcription"/>
    <property type="evidence" value="ECO:0007669"/>
    <property type="project" value="TreeGrafter"/>
</dbReference>
<dbReference type="GO" id="GO:0000976">
    <property type="term" value="F:transcription cis-regulatory region binding"/>
    <property type="evidence" value="ECO:0007669"/>
    <property type="project" value="TreeGrafter"/>
</dbReference>
<dbReference type="KEGG" id="nsm:JO391_15320"/>
<dbReference type="PROSITE" id="PS50110">
    <property type="entry name" value="RESPONSE_REGULATORY"/>
    <property type="match status" value="1"/>
</dbReference>
<keyword evidence="1" id="KW-0238">DNA-binding</keyword>
<proteinExistence type="predicted"/>
<sequence length="241" mass="26518">MLRAVIVDDEPHAILALRRLVALRGDVDVVGTAQTLDQAARMIQSERPDVVFLDVQLRGGTGFDLLAALDPQPVVVFVTAHSHYAVKAFSVEAVDYLVKPVLPERLEDTLQRIERLLASPTYPTPSASAEAPVIELRTPSRTVFADPAEIAAVVAEGDFSRVLISRQPTLLILRSLGHFERTLPPALFQRLDRSTILNARRVRRIAMKDRNLTLVTLDGLEAPLPIGRTASSRLRALLASR</sequence>
<reference evidence="4" key="1">
    <citation type="submission" date="2021-02" db="EMBL/GenBank/DDBJ databases">
        <title>Rhodobacter shimadae sp. nov., an aerobic anoxygenic phototrophic bacterium isolated from a hot spring.</title>
        <authorList>
            <person name="Muramatsu S."/>
            <person name="Haruta S."/>
            <person name="Hirose S."/>
            <person name="Hanada S."/>
        </authorList>
    </citation>
    <scope>NUCLEOTIDE SEQUENCE</scope>
    <source>
        <strain evidence="4">N10</strain>
    </source>
</reference>
<dbReference type="PANTHER" id="PTHR48111:SF69">
    <property type="entry name" value="RESPONSE REGULATOR RECEIVER"/>
    <property type="match status" value="1"/>
</dbReference>
<keyword evidence="5" id="KW-1185">Reference proteome</keyword>
<accession>A0A8G1ECE6</accession>
<protein>
    <submittedName>
        <fullName evidence="4">Response regulator transcription factor</fullName>
    </submittedName>
</protein>
<dbReference type="Pfam" id="PF04397">
    <property type="entry name" value="LytTR"/>
    <property type="match status" value="1"/>
</dbReference>
<dbReference type="Gene3D" id="3.40.50.2300">
    <property type="match status" value="1"/>
</dbReference>
<dbReference type="AlphaFoldDB" id="A0A8G1ECE6"/>
<dbReference type="InterPro" id="IPR039420">
    <property type="entry name" value="WalR-like"/>
</dbReference>
<dbReference type="InterPro" id="IPR011006">
    <property type="entry name" value="CheY-like_superfamily"/>
</dbReference>
<evidence type="ECO:0000313" key="5">
    <source>
        <dbReference type="Proteomes" id="UP000826300"/>
    </source>
</evidence>
<dbReference type="Gene3D" id="2.40.50.1020">
    <property type="entry name" value="LytTr DNA-binding domain"/>
    <property type="match status" value="1"/>
</dbReference>
<dbReference type="EMBL" id="CP069370">
    <property type="protein sequence ID" value="QYZ69101.1"/>
    <property type="molecule type" value="Genomic_DNA"/>
</dbReference>
<dbReference type="RefSeq" id="WP_220661321.1">
    <property type="nucleotide sequence ID" value="NZ_CP069370.1"/>
</dbReference>
<evidence type="ECO:0000256" key="2">
    <source>
        <dbReference type="PROSITE-ProRule" id="PRU00169"/>
    </source>
</evidence>
<dbReference type="SUPFAM" id="SSF52172">
    <property type="entry name" value="CheY-like"/>
    <property type="match status" value="1"/>
</dbReference>
<dbReference type="GO" id="GO:0032993">
    <property type="term" value="C:protein-DNA complex"/>
    <property type="evidence" value="ECO:0007669"/>
    <property type="project" value="TreeGrafter"/>
</dbReference>
<evidence type="ECO:0000313" key="4">
    <source>
        <dbReference type="EMBL" id="QYZ69101.1"/>
    </source>
</evidence>
<feature type="modified residue" description="4-aspartylphosphate" evidence="2">
    <location>
        <position position="54"/>
    </location>
</feature>
<gene>
    <name evidence="4" type="ORF">JO391_15320</name>
</gene>
<organism evidence="4 5">
    <name type="scientific">Neotabrizicola shimadae</name>
    <dbReference type="NCBI Taxonomy" id="2807096"/>
    <lineage>
        <taxon>Bacteria</taxon>
        <taxon>Pseudomonadati</taxon>
        <taxon>Pseudomonadota</taxon>
        <taxon>Alphaproteobacteria</taxon>
        <taxon>Rhodobacterales</taxon>
        <taxon>Paracoccaceae</taxon>
        <taxon>Neotabrizicola</taxon>
    </lineage>
</organism>